<feature type="signal peptide" evidence="1">
    <location>
        <begin position="1"/>
        <end position="37"/>
    </location>
</feature>
<dbReference type="Proteomes" id="UP000325372">
    <property type="component" value="Unassembled WGS sequence"/>
</dbReference>
<organism evidence="2 3">
    <name type="scientific">Marinihelvus fidelis</name>
    <dbReference type="NCBI Taxonomy" id="2613842"/>
    <lineage>
        <taxon>Bacteria</taxon>
        <taxon>Pseudomonadati</taxon>
        <taxon>Pseudomonadota</taxon>
        <taxon>Gammaproteobacteria</taxon>
        <taxon>Chromatiales</taxon>
        <taxon>Wenzhouxiangellaceae</taxon>
        <taxon>Marinihelvus</taxon>
    </lineage>
</organism>
<dbReference type="RefSeq" id="WP_150864025.1">
    <property type="nucleotide sequence ID" value="NZ_VYXP01000005.1"/>
</dbReference>
<accession>A0A5N0T8M6</accession>
<evidence type="ECO:0000313" key="2">
    <source>
        <dbReference type="EMBL" id="KAA9131375.1"/>
    </source>
</evidence>
<comment type="caution">
    <text evidence="2">The sequence shown here is derived from an EMBL/GenBank/DDBJ whole genome shotgun (WGS) entry which is preliminary data.</text>
</comment>
<feature type="chain" id="PRO_5024439569" evidence="1">
    <location>
        <begin position="38"/>
        <end position="599"/>
    </location>
</feature>
<name>A0A5N0T8M6_9GAMM</name>
<dbReference type="PANTHER" id="PTHR33361">
    <property type="entry name" value="GLR0591 PROTEIN"/>
    <property type="match status" value="1"/>
</dbReference>
<dbReference type="EMBL" id="VYXP01000005">
    <property type="protein sequence ID" value="KAA9131375.1"/>
    <property type="molecule type" value="Genomic_DNA"/>
</dbReference>
<evidence type="ECO:0000313" key="3">
    <source>
        <dbReference type="Proteomes" id="UP000325372"/>
    </source>
</evidence>
<dbReference type="AlphaFoldDB" id="A0A5N0T8M6"/>
<protein>
    <submittedName>
        <fullName evidence="2">DUF885 domain-containing protein</fullName>
    </submittedName>
</protein>
<evidence type="ECO:0000256" key="1">
    <source>
        <dbReference type="SAM" id="SignalP"/>
    </source>
</evidence>
<dbReference type="InterPro" id="IPR010281">
    <property type="entry name" value="DUF885"/>
</dbReference>
<dbReference type="Pfam" id="PF05960">
    <property type="entry name" value="DUF885"/>
    <property type="match status" value="1"/>
</dbReference>
<keyword evidence="3" id="KW-1185">Reference proteome</keyword>
<keyword evidence="1" id="KW-0732">Signal</keyword>
<dbReference type="PANTHER" id="PTHR33361:SF2">
    <property type="entry name" value="DUF885 DOMAIN-CONTAINING PROTEIN"/>
    <property type="match status" value="1"/>
</dbReference>
<proteinExistence type="predicted"/>
<gene>
    <name evidence="2" type="ORF">F3N42_08620</name>
</gene>
<sequence>MKPTRTPRIRRALDLRAIAPALVASLCTLVAAPAANAAEDSAAFKALYEREWAFRINEFPGMDEDPDRVNDRLVSVAEADQRRRYDFWKGVRNDLDGISCERLEREECINYRIFERQVNGFIDDYETRAYLVPFNSDWAFWVGWSRMADPSNFADADDYQGYIARLEQLPTVMDQYIALMREGLRIGMTQPRAVLDGRDEPIRAQIVDGHEDSGFYAPFERMPATMDDEEKARLRAQAQAAIDSGVIPAYRKLLAFFNDEYIPGARDTLGATELPDGDAFYQAQIRQYVTLDWTPKQIHDIGLSEVARIRAEMDAIIAQLEFQGTFAEFLDFLRTDPQFYAETPRELLAEASYIAKKVDGRLPQLFSHLPRQPYGVAPVPDDIAPFFTAGRYVGAPADARRGGYYWVNTHKLESRTLYTLPALTLHEAAPGHHLQNALALEQAEQPPFRRNDYISAYGEGWALYAEKLGVEMDIYETPYEHFGRLTYEMWRACRLVIDTGVHAFGWTRQQALDYLADNTALSLHEVTTEVDRYISWPAQALSYKLGEYTLWQLRRAAEAELGEDFDLRAFHDFVLSLGSVPLDVLREEVERWVREQVVG</sequence>
<reference evidence="2 3" key="1">
    <citation type="submission" date="2019-09" db="EMBL/GenBank/DDBJ databases">
        <title>Wenzhouxiangella sp. Genome sequencing and assembly.</title>
        <authorList>
            <person name="Zhang R."/>
        </authorList>
    </citation>
    <scope>NUCLEOTIDE SEQUENCE [LARGE SCALE GENOMIC DNA]</scope>
    <source>
        <strain evidence="2 3">W260</strain>
    </source>
</reference>